<evidence type="ECO:0000313" key="2">
    <source>
        <dbReference type="Proteomes" id="UP000001411"/>
    </source>
</evidence>
<dbReference type="GO" id="GO:0030420">
    <property type="term" value="P:establishment of competence for transformation"/>
    <property type="evidence" value="ECO:0007669"/>
    <property type="project" value="InterPro"/>
</dbReference>
<dbReference type="HOGENOM" id="CLU_147434_0_0_9"/>
<reference evidence="1 2" key="1">
    <citation type="journal article" date="2003" name="Mol. Microbiol.">
        <title>Genome-based analysis of virulence genes in a non-biofilm-forming Staphylococcus epidermidis strain (ATCC 12228).</title>
        <authorList>
            <person name="Zhang Y.Q."/>
            <person name="Ren S.X."/>
            <person name="Li H.L."/>
            <person name="Wang Y.X."/>
            <person name="Fu G."/>
            <person name="Yang J."/>
            <person name="Qin Z.Q."/>
            <person name="Miao Y.G."/>
            <person name="Wang W.Y."/>
            <person name="Chen R.S."/>
            <person name="Shen Y."/>
            <person name="Chen Z."/>
            <person name="Yuan Z.H."/>
            <person name="Zhao G.P."/>
            <person name="Qu D."/>
            <person name="Danchin A."/>
            <person name="Wen Y.M."/>
        </authorList>
    </citation>
    <scope>NUCLEOTIDE SEQUENCE [LARGE SCALE GENOMIC DNA]</scope>
    <source>
        <strain evidence="2">ATCC 12228 / FDA PCI 1200</strain>
    </source>
</reference>
<organism evidence="1 2">
    <name type="scientific">Staphylococcus epidermidis (strain ATCC 12228 / FDA PCI 1200)</name>
    <dbReference type="NCBI Taxonomy" id="176280"/>
    <lineage>
        <taxon>Bacteria</taxon>
        <taxon>Bacillati</taxon>
        <taxon>Bacillota</taxon>
        <taxon>Bacilli</taxon>
        <taxon>Bacillales</taxon>
        <taxon>Staphylococcaceae</taxon>
        <taxon>Staphylococcus</taxon>
    </lineage>
</organism>
<name>A0A0H2VJ67_STAES</name>
<dbReference type="Pfam" id="PF06338">
    <property type="entry name" value="ComK"/>
    <property type="match status" value="1"/>
</dbReference>
<dbReference type="KEGG" id="sep:SE_1447"/>
<dbReference type="GeneID" id="50018444"/>
<dbReference type="AlphaFoldDB" id="A0A0H2VJ67"/>
<dbReference type="RefSeq" id="WP_001830734.1">
    <property type="nucleotide sequence ID" value="NC_004461.1"/>
</dbReference>
<evidence type="ECO:0008006" key="3">
    <source>
        <dbReference type="Google" id="ProtNLM"/>
    </source>
</evidence>
<protein>
    <recommendedName>
        <fullName evidence="3">Competence protein ComK</fullName>
    </recommendedName>
</protein>
<dbReference type="eggNOG" id="ENOG503059C">
    <property type="taxonomic scope" value="Bacteria"/>
</dbReference>
<dbReference type="EMBL" id="AE015929">
    <property type="protein sequence ID" value="AAO05046.1"/>
    <property type="molecule type" value="Genomic_DNA"/>
</dbReference>
<dbReference type="Proteomes" id="UP000001411">
    <property type="component" value="Chromosome"/>
</dbReference>
<dbReference type="InterPro" id="IPR010461">
    <property type="entry name" value="ComK"/>
</dbReference>
<dbReference type="OrthoDB" id="2409264at2"/>
<proteinExistence type="predicted"/>
<evidence type="ECO:0000313" key="1">
    <source>
        <dbReference type="EMBL" id="AAO05046.1"/>
    </source>
</evidence>
<sequence>MKCISTHSLLYIQTAFSTNVETYIQYEHYAIHLPCTPEKTLHYLLELHQKSYHNQCMLSKNILNIKKFIPIYINEETILFPVTQKRAPIKYFINARNIIGIHSSIHTTMIVFEDGTTIELNIPYTLVTKKWQESLTVGHIIEKTTFY</sequence>
<dbReference type="PATRIC" id="fig|176280.10.peg.1412"/>
<accession>A0A0H2VJ67</accession>
<gene>
    <name evidence="1" type="ordered locus">SE_1447</name>
</gene>